<reference evidence="1 2" key="1">
    <citation type="submission" date="2018-12" db="EMBL/GenBank/DDBJ databases">
        <authorList>
            <person name="Toschakov S.V."/>
        </authorList>
    </citation>
    <scope>NUCLEOTIDE SEQUENCE [LARGE SCALE GENOMIC DNA]</scope>
    <source>
        <strain evidence="1 2">GM2012</strain>
    </source>
</reference>
<organism evidence="1 2">
    <name type="scientific">Tautonia sociabilis</name>
    <dbReference type="NCBI Taxonomy" id="2080755"/>
    <lineage>
        <taxon>Bacteria</taxon>
        <taxon>Pseudomonadati</taxon>
        <taxon>Planctomycetota</taxon>
        <taxon>Planctomycetia</taxon>
        <taxon>Isosphaerales</taxon>
        <taxon>Isosphaeraceae</taxon>
        <taxon>Tautonia</taxon>
    </lineage>
</organism>
<dbReference type="EMBL" id="RYZH01000081">
    <property type="protein sequence ID" value="RUL81901.1"/>
    <property type="molecule type" value="Genomic_DNA"/>
</dbReference>
<dbReference type="RefSeq" id="WP_126728064.1">
    <property type="nucleotide sequence ID" value="NZ_RYZH01000081.1"/>
</dbReference>
<dbReference type="Proteomes" id="UP000280296">
    <property type="component" value="Unassembled WGS sequence"/>
</dbReference>
<keyword evidence="2" id="KW-1185">Reference proteome</keyword>
<accession>A0A432MD55</accession>
<comment type="caution">
    <text evidence="1">The sequence shown here is derived from an EMBL/GenBank/DDBJ whole genome shotgun (WGS) entry which is preliminary data.</text>
</comment>
<proteinExistence type="predicted"/>
<gene>
    <name evidence="1" type="ORF">TsocGM_24340</name>
</gene>
<name>A0A432MD55_9BACT</name>
<evidence type="ECO:0000313" key="1">
    <source>
        <dbReference type="EMBL" id="RUL81901.1"/>
    </source>
</evidence>
<dbReference type="AlphaFoldDB" id="A0A432MD55"/>
<dbReference type="OrthoDB" id="276386at2"/>
<sequence>MKAEKPPSEAAMMAALASGEVILPPVDVAVLEREPSGRGTAGGVRADAVVAIRWDGREFRFAVECKGTSEPKELAAALDQAERAALGLELSPLVLVPYLPPARLEEIRARGASGIDLCGNGVVQVPGELFVYRTGAPNRFRDERLIKNVYRRNSSLVGRMLLLRPEYEAVGILHAELARRGGILELSTISKALSGLEADLIVERTPGRSWRLRRIRLLQPDKLLDLLEENYRPPNVRREFTGKTSLTEEELRSALEGWRVDAGRRVVGTGAGSVRAYAAMAREERQEFYCSDLPGLLDHLGDAVRQTERFANLRLFETADDFVYFDVRPGLLASPIQAYLELAAGDKRDRETAEQVRRLIMDELPLDRGAEGRDGSAGE</sequence>
<reference evidence="1 2" key="2">
    <citation type="submission" date="2019-01" db="EMBL/GenBank/DDBJ databases">
        <title>Tautonia sociabilis, a novel thermotolerant planctomycete of Isosphaeraceae family, isolated from a 4000 m deep subterranean habitat.</title>
        <authorList>
            <person name="Kovaleva O.L."/>
            <person name="Elcheninov A.G."/>
            <person name="Van Heerden E."/>
            <person name="Toshchakov S.V."/>
            <person name="Novikov A."/>
            <person name="Bonch-Osmolovskaya E.A."/>
            <person name="Kublanov I.V."/>
        </authorList>
    </citation>
    <scope>NUCLEOTIDE SEQUENCE [LARGE SCALE GENOMIC DNA]</scope>
    <source>
        <strain evidence="1 2">GM2012</strain>
    </source>
</reference>
<evidence type="ECO:0000313" key="2">
    <source>
        <dbReference type="Proteomes" id="UP000280296"/>
    </source>
</evidence>
<protein>
    <submittedName>
        <fullName evidence="1">Uncharacterized protein</fullName>
    </submittedName>
</protein>